<dbReference type="HOGENOM" id="CLU_2127778_0_0_2"/>
<organism evidence="1 2">
    <name type="scientific">Haloquadratum walsbyi J07HQW1</name>
    <dbReference type="NCBI Taxonomy" id="1238424"/>
    <lineage>
        <taxon>Archaea</taxon>
        <taxon>Methanobacteriati</taxon>
        <taxon>Methanobacteriota</taxon>
        <taxon>Stenosarchaea group</taxon>
        <taxon>Halobacteria</taxon>
        <taxon>Halobacteriales</taxon>
        <taxon>Haloferacaceae</taxon>
        <taxon>Haloquadratum</taxon>
    </lineage>
</organism>
<dbReference type="EMBL" id="KE356560">
    <property type="protein sequence ID" value="ERG90722.1"/>
    <property type="molecule type" value="Genomic_DNA"/>
</dbReference>
<gene>
    <name evidence="1" type="ORF">J07HQW1_00749</name>
</gene>
<dbReference type="STRING" id="1238424.J07HQW1_00749"/>
<reference evidence="1 2" key="1">
    <citation type="journal article" date="2013" name="PLoS ONE">
        <title>Assembly-driven community genomics of a hypersaline microbial ecosystem.</title>
        <authorList>
            <person name="Podell S."/>
            <person name="Ugalde J.A."/>
            <person name="Narasingarao P."/>
            <person name="Banfield J.F."/>
            <person name="Heidelberg K.B."/>
            <person name="Allen E.E."/>
        </authorList>
    </citation>
    <scope>NUCLEOTIDE SEQUENCE [LARGE SCALE GENOMIC DNA]</scope>
    <source>
        <strain evidence="2">J07HQW1</strain>
    </source>
</reference>
<proteinExistence type="predicted"/>
<evidence type="ECO:0000313" key="2">
    <source>
        <dbReference type="Proteomes" id="UP000030649"/>
    </source>
</evidence>
<protein>
    <submittedName>
        <fullName evidence="1">Uncharacterized protein</fullName>
    </submittedName>
</protein>
<dbReference type="AlphaFoldDB" id="U1PAY5"/>
<accession>U1PAY5</accession>
<sequence length="113" mass="12652">MGAAELALFDTVDKTIRINQYECRRLAAFHDESSQINDSGDSADYAGTSMSQCSDRLCGYRIISAMKTCFGVVLVNEEYHCNNLDAPIPNRQHAHVRLNSYVTLTHDQNHDAN</sequence>
<name>U1PAY5_9EURY</name>
<dbReference type="Proteomes" id="UP000030649">
    <property type="component" value="Unassembled WGS sequence"/>
</dbReference>
<evidence type="ECO:0000313" key="1">
    <source>
        <dbReference type="EMBL" id="ERG90722.1"/>
    </source>
</evidence>